<gene>
    <name evidence="1" type="ORF">EOE66_02420</name>
</gene>
<reference evidence="1 2" key="1">
    <citation type="submission" date="2019-01" db="EMBL/GenBank/DDBJ databases">
        <authorList>
            <person name="Chen W.-M."/>
        </authorList>
    </citation>
    <scope>NUCLEOTIDE SEQUENCE [LARGE SCALE GENOMIC DNA]</scope>
    <source>
        <strain evidence="1 2">KYPY4</strain>
    </source>
</reference>
<dbReference type="EMBL" id="SACR01000001">
    <property type="protein sequence ID" value="RVU49446.1"/>
    <property type="molecule type" value="Genomic_DNA"/>
</dbReference>
<dbReference type="RefSeq" id="WP_128227082.1">
    <property type="nucleotide sequence ID" value="NZ_SACR01000001.1"/>
</dbReference>
<accession>A0A437RRM2</accession>
<comment type="caution">
    <text evidence="1">The sequence shown here is derived from an EMBL/GenBank/DDBJ whole genome shotgun (WGS) entry which is preliminary data.</text>
</comment>
<proteinExistence type="predicted"/>
<evidence type="ECO:0000313" key="1">
    <source>
        <dbReference type="EMBL" id="RVU49446.1"/>
    </source>
</evidence>
<evidence type="ECO:0000313" key="2">
    <source>
        <dbReference type="Proteomes" id="UP000285575"/>
    </source>
</evidence>
<organism evidence="1 2">
    <name type="scientific">Rubrivivax rivuli</name>
    <dbReference type="NCBI Taxonomy" id="1862385"/>
    <lineage>
        <taxon>Bacteria</taxon>
        <taxon>Pseudomonadati</taxon>
        <taxon>Pseudomonadota</taxon>
        <taxon>Betaproteobacteria</taxon>
        <taxon>Burkholderiales</taxon>
        <taxon>Sphaerotilaceae</taxon>
        <taxon>Rubrivivax</taxon>
    </lineage>
</organism>
<dbReference type="AlphaFoldDB" id="A0A437RRM2"/>
<protein>
    <submittedName>
        <fullName evidence="1">Uncharacterized protein</fullName>
    </submittedName>
</protein>
<name>A0A437RRM2_9BURK</name>
<dbReference type="OrthoDB" id="8899430at2"/>
<dbReference type="Proteomes" id="UP000285575">
    <property type="component" value="Unassembled WGS sequence"/>
</dbReference>
<keyword evidence="2" id="KW-1185">Reference proteome</keyword>
<dbReference type="Gene3D" id="3.10.450.610">
    <property type="match status" value="1"/>
</dbReference>
<sequence length="102" mass="11155">MRFHHLGTHITPTGSLPGCFSGQTLWMAHGAEGEAGMAWDWIEIAHGVVAMADPLSVVSNVRFIGEEGEVLTALQAAPYLNGLVHQLPWQQEVARALRRQLN</sequence>